<protein>
    <recommendedName>
        <fullName evidence="3">BAR domain-containing protein</fullName>
    </recommendedName>
</protein>
<dbReference type="Proteomes" id="UP000055024">
    <property type="component" value="Unassembled WGS sequence"/>
</dbReference>
<reference evidence="1 2" key="1">
    <citation type="submission" date="2015-01" db="EMBL/GenBank/DDBJ databases">
        <title>Evolution of Trichinella species and genotypes.</title>
        <authorList>
            <person name="Korhonen P.K."/>
            <person name="Edoardo P."/>
            <person name="Giuseppe L.R."/>
            <person name="Gasser R.B."/>
        </authorList>
    </citation>
    <scope>NUCLEOTIDE SEQUENCE [LARGE SCALE GENOMIC DNA]</scope>
    <source>
        <strain evidence="1">ISS1029</strain>
    </source>
</reference>
<comment type="caution">
    <text evidence="1">The sequence shown here is derived from an EMBL/GenBank/DDBJ whole genome shotgun (WGS) entry which is preliminary data.</text>
</comment>
<accession>A0A0V1I3I7</accession>
<proteinExistence type="predicted"/>
<evidence type="ECO:0008006" key="3">
    <source>
        <dbReference type="Google" id="ProtNLM"/>
    </source>
</evidence>
<keyword evidence="2" id="KW-1185">Reference proteome</keyword>
<dbReference type="EMBL" id="JYDP01000008">
    <property type="protein sequence ID" value="KRZ17120.1"/>
    <property type="molecule type" value="Genomic_DNA"/>
</dbReference>
<evidence type="ECO:0000313" key="2">
    <source>
        <dbReference type="Proteomes" id="UP000055024"/>
    </source>
</evidence>
<evidence type="ECO:0000313" key="1">
    <source>
        <dbReference type="EMBL" id="KRZ17120.1"/>
    </source>
</evidence>
<name>A0A0V1I3I7_9BILA</name>
<dbReference type="OrthoDB" id="5919368at2759"/>
<gene>
    <name evidence="1" type="ORF">T11_1203</name>
</gene>
<organism evidence="1 2">
    <name type="scientific">Trichinella zimbabwensis</name>
    <dbReference type="NCBI Taxonomy" id="268475"/>
    <lineage>
        <taxon>Eukaryota</taxon>
        <taxon>Metazoa</taxon>
        <taxon>Ecdysozoa</taxon>
        <taxon>Nematoda</taxon>
        <taxon>Enoplea</taxon>
        <taxon>Dorylaimia</taxon>
        <taxon>Trichinellida</taxon>
        <taxon>Trichinellidae</taxon>
        <taxon>Trichinella</taxon>
    </lineage>
</organism>
<dbReference type="AlphaFoldDB" id="A0A0V1I3I7"/>
<sequence>MLPYSLKHLIKSSKTTEYQEQFNKQFEQILNIESCLKQTVKSIRRFTDPNPRFTLMSSFIGENKMNDADLFSDCLLRMKQKCINTSSEKFLTSVALAESALEEAKGYIYDSDLKRGDDHFRKVLSVRDVDRSEGLSLTMDVLPTECQVSSEMTLEQVYSDACPTTTEEYEEIECHLKLDHSKTGQIECTYYGY</sequence>
<dbReference type="STRING" id="268475.A0A0V1I3I7"/>